<feature type="signal peptide" evidence="2">
    <location>
        <begin position="1"/>
        <end position="27"/>
    </location>
</feature>
<evidence type="ECO:0000256" key="1">
    <source>
        <dbReference type="SAM" id="MobiDB-lite"/>
    </source>
</evidence>
<feature type="chain" id="PRO_5047031225" evidence="2">
    <location>
        <begin position="28"/>
        <end position="289"/>
    </location>
</feature>
<evidence type="ECO:0000256" key="2">
    <source>
        <dbReference type="SAM" id="SignalP"/>
    </source>
</evidence>
<feature type="compositionally biased region" description="Polar residues" evidence="1">
    <location>
        <begin position="280"/>
        <end position="289"/>
    </location>
</feature>
<dbReference type="EMBL" id="JBIACK010000008">
    <property type="protein sequence ID" value="MFE8702110.1"/>
    <property type="molecule type" value="Genomic_DNA"/>
</dbReference>
<feature type="region of interest" description="Disordered" evidence="1">
    <location>
        <begin position="265"/>
        <end position="289"/>
    </location>
</feature>
<keyword evidence="2" id="KW-0732">Signal</keyword>
<protein>
    <submittedName>
        <fullName evidence="3">TasA family protein</fullName>
    </submittedName>
</protein>
<dbReference type="Pfam" id="PF12389">
    <property type="entry name" value="Peptidase_M73"/>
    <property type="match status" value="2"/>
</dbReference>
<keyword evidence="4" id="KW-1185">Reference proteome</keyword>
<dbReference type="InterPro" id="IPR022121">
    <property type="entry name" value="Peptidase_M73_camelysin"/>
</dbReference>
<name>A0ABW6KFX1_9BACI</name>
<dbReference type="Proteomes" id="UP001601059">
    <property type="component" value="Unassembled WGS sequence"/>
</dbReference>
<reference evidence="3 4" key="1">
    <citation type="submission" date="2024-08" db="EMBL/GenBank/DDBJ databases">
        <title>Two novel Cytobacillus novel species.</title>
        <authorList>
            <person name="Liu G."/>
        </authorList>
    </citation>
    <scope>NUCLEOTIDE SEQUENCE [LARGE SCALE GENOMIC DNA]</scope>
    <source>
        <strain evidence="3 4">FJAT-54145</strain>
    </source>
</reference>
<evidence type="ECO:0000313" key="3">
    <source>
        <dbReference type="EMBL" id="MFE8702110.1"/>
    </source>
</evidence>
<dbReference type="InterPro" id="IPR023833">
    <property type="entry name" value="Signal_pept_SipW-depend-type"/>
</dbReference>
<proteinExistence type="predicted"/>
<gene>
    <name evidence="3" type="ORF">ACFYKX_16045</name>
</gene>
<dbReference type="RefSeq" id="WP_389362074.1">
    <property type="nucleotide sequence ID" value="NZ_JBIACK010000008.1"/>
</dbReference>
<organism evidence="3 4">
    <name type="scientific">Cytobacillus spartinae</name>
    <dbReference type="NCBI Taxonomy" id="3299023"/>
    <lineage>
        <taxon>Bacteria</taxon>
        <taxon>Bacillati</taxon>
        <taxon>Bacillota</taxon>
        <taxon>Bacilli</taxon>
        <taxon>Bacillales</taxon>
        <taxon>Bacillaceae</taxon>
        <taxon>Cytobacillus</taxon>
    </lineage>
</organism>
<accession>A0ABW6KFX1</accession>
<evidence type="ECO:0000313" key="4">
    <source>
        <dbReference type="Proteomes" id="UP001601059"/>
    </source>
</evidence>
<dbReference type="NCBIfam" id="TIGR04088">
    <property type="entry name" value="cognate_SipW"/>
    <property type="match status" value="1"/>
</dbReference>
<sequence>MSFKNKLVMGAMSATLGISLVAGGTWAAFNDIETNTGSMAAGELNLELAPLSADQPYEFLVSNLKPGDSMKRALEFKNTGTLAIKDVLMSIELVEFGDYAPTEAGMAGYGDTWAADHNTSALDFLDQFQVSVIQLGEPNATDTYPKNILLQNVSLKDFYLASDSVDPSNNKFGATETEINQAKIDVFNKVRSGYIKAGDDRLVVSTIDENGYYGIPVSPNDSDKLEIEIEFVKNDTAKYEDGTHEQNIYQGDSVDLKVAFEASQWDGQDVSDEDGEIESNKNANNGEDF</sequence>
<comment type="caution">
    <text evidence="3">The sequence shown here is derived from an EMBL/GenBank/DDBJ whole genome shotgun (WGS) entry which is preliminary data.</text>
</comment>